<dbReference type="KEGG" id="cmp:Cha6605_4308"/>
<dbReference type="EMBL" id="CP003600">
    <property type="protein sequence ID" value="AFY95248.1"/>
    <property type="molecule type" value="Genomic_DNA"/>
</dbReference>
<dbReference type="STRING" id="1173020.Cha6605_4308"/>
<evidence type="ECO:0000313" key="1">
    <source>
        <dbReference type="EMBL" id="AFY95248.1"/>
    </source>
</evidence>
<evidence type="ECO:0008006" key="3">
    <source>
        <dbReference type="Google" id="ProtNLM"/>
    </source>
</evidence>
<reference evidence="1 2" key="1">
    <citation type="submission" date="2012-05" db="EMBL/GenBank/DDBJ databases">
        <title>Finished chromosome of genome of Chamaesiphon sp. PCC 6605.</title>
        <authorList>
            <consortium name="US DOE Joint Genome Institute"/>
            <person name="Gugger M."/>
            <person name="Coursin T."/>
            <person name="Rippka R."/>
            <person name="Tandeau De Marsac N."/>
            <person name="Huntemann M."/>
            <person name="Wei C.-L."/>
            <person name="Han J."/>
            <person name="Detter J.C."/>
            <person name="Han C."/>
            <person name="Tapia R."/>
            <person name="Chen A."/>
            <person name="Kyrpides N."/>
            <person name="Mavromatis K."/>
            <person name="Markowitz V."/>
            <person name="Szeto E."/>
            <person name="Ivanova N."/>
            <person name="Pagani I."/>
            <person name="Pati A."/>
            <person name="Goodwin L."/>
            <person name="Nordberg H.P."/>
            <person name="Cantor M.N."/>
            <person name="Hua S.X."/>
            <person name="Woyke T."/>
            <person name="Kerfeld C.A."/>
        </authorList>
    </citation>
    <scope>NUCLEOTIDE SEQUENCE [LARGE SCALE GENOMIC DNA]</scope>
    <source>
        <strain evidence="2">ATCC 27169 / PCC 6605</strain>
    </source>
</reference>
<evidence type="ECO:0000313" key="2">
    <source>
        <dbReference type="Proteomes" id="UP000010366"/>
    </source>
</evidence>
<organism evidence="1 2">
    <name type="scientific">Chamaesiphon minutus (strain ATCC 27169 / PCC 6605)</name>
    <dbReference type="NCBI Taxonomy" id="1173020"/>
    <lineage>
        <taxon>Bacteria</taxon>
        <taxon>Bacillati</taxon>
        <taxon>Cyanobacteriota</taxon>
        <taxon>Cyanophyceae</taxon>
        <taxon>Gomontiellales</taxon>
        <taxon>Chamaesiphonaceae</taxon>
        <taxon>Chamaesiphon</taxon>
    </lineage>
</organism>
<dbReference type="RefSeq" id="WP_015161357.1">
    <property type="nucleotide sequence ID" value="NC_019697.1"/>
</dbReference>
<dbReference type="Gene3D" id="1.10.4080.10">
    <property type="entry name" value="ADP-ribosylation/Crystallin J1"/>
    <property type="match status" value="1"/>
</dbReference>
<name>K9UKR2_CHAP6</name>
<dbReference type="eggNOG" id="COG1397">
    <property type="taxonomic scope" value="Bacteria"/>
</dbReference>
<protein>
    <recommendedName>
        <fullName evidence="3">ADP-ribosylglycohydrolase</fullName>
    </recommendedName>
</protein>
<gene>
    <name evidence="1" type="ORF">Cha6605_4308</name>
</gene>
<proteinExistence type="predicted"/>
<accession>K9UKR2</accession>
<dbReference type="SUPFAM" id="SSF101478">
    <property type="entry name" value="ADP-ribosylglycohydrolase"/>
    <property type="match status" value="1"/>
</dbReference>
<dbReference type="InterPro" id="IPR036705">
    <property type="entry name" value="Ribosyl_crysJ1_sf"/>
</dbReference>
<dbReference type="Proteomes" id="UP000010366">
    <property type="component" value="Chromosome"/>
</dbReference>
<keyword evidence="2" id="KW-1185">Reference proteome</keyword>
<sequence>MQHLLLTRFQGALIGANTIYLNPQQIAPNQLLLDATPVLFRGISSLIEGGGFDDREWAQQLVGDIASSEQAILAMLPLMLFFHDDRVKLRETLINVSHSWQLDWETCSSAVSLGYIISRSLTESLRPLTLVAQLLDETINLHPLVFQELGTIDRLLERSSSLHQVARRLAANSHPIITPTILAIYCFISTPEDFSLATRRAYQIGRSPFTCALTGILSGAHNSAIGIPLNGYMATQEREHWQAAAASLLGAWAGVYRDTTGAADLFALSSQPTSAHPLAIAAPQVIQKRS</sequence>
<dbReference type="AlphaFoldDB" id="K9UKR2"/>
<dbReference type="HOGENOM" id="CLU_078460_0_0_3"/>
<dbReference type="OrthoDB" id="574287at2"/>